<accession>U2QMA3</accession>
<dbReference type="InterPro" id="IPR013728">
    <property type="entry name" value="BT_3987-like_N"/>
</dbReference>
<dbReference type="PATRIC" id="fig|1115809.3.peg.682"/>
<evidence type="ECO:0000256" key="1">
    <source>
        <dbReference type="SAM" id="SignalP"/>
    </source>
</evidence>
<dbReference type="Pfam" id="PF08522">
    <property type="entry name" value="BT_3987-like_N"/>
    <property type="match status" value="1"/>
</dbReference>
<dbReference type="GO" id="GO:0005975">
    <property type="term" value="P:carbohydrate metabolic process"/>
    <property type="evidence" value="ECO:0007669"/>
    <property type="project" value="UniProtKB-ARBA"/>
</dbReference>
<dbReference type="Pfam" id="PF13385">
    <property type="entry name" value="Laminin_G_3"/>
    <property type="match status" value="1"/>
</dbReference>
<evidence type="ECO:0000259" key="2">
    <source>
        <dbReference type="Pfam" id="PF08522"/>
    </source>
</evidence>
<dbReference type="Gene3D" id="2.60.120.200">
    <property type="match status" value="1"/>
</dbReference>
<evidence type="ECO:0000313" key="4">
    <source>
        <dbReference type="Proteomes" id="UP000016648"/>
    </source>
</evidence>
<feature type="domain" description="BT-3987-like N-terminal" evidence="2">
    <location>
        <begin position="34"/>
        <end position="154"/>
    </location>
</feature>
<dbReference type="Gene3D" id="2.60.40.1740">
    <property type="entry name" value="hypothetical protein (bacova_03559)"/>
    <property type="match status" value="1"/>
</dbReference>
<organism evidence="3 4">
    <name type="scientific">Segatella baroniae F0067</name>
    <dbReference type="NCBI Taxonomy" id="1115809"/>
    <lineage>
        <taxon>Bacteria</taxon>
        <taxon>Pseudomonadati</taxon>
        <taxon>Bacteroidota</taxon>
        <taxon>Bacteroidia</taxon>
        <taxon>Bacteroidales</taxon>
        <taxon>Prevotellaceae</taxon>
        <taxon>Segatella</taxon>
    </lineage>
</organism>
<comment type="caution">
    <text evidence="3">The sequence shown here is derived from an EMBL/GenBank/DDBJ whole genome shotgun (WGS) entry which is preliminary data.</text>
</comment>
<dbReference type="InterPro" id="IPR013320">
    <property type="entry name" value="ConA-like_dom_sf"/>
</dbReference>
<dbReference type="GO" id="GO:0004553">
    <property type="term" value="F:hydrolase activity, hydrolyzing O-glycosyl compounds"/>
    <property type="evidence" value="ECO:0007669"/>
    <property type="project" value="UniProtKB-ARBA"/>
</dbReference>
<feature type="signal peptide" evidence="1">
    <location>
        <begin position="1"/>
        <end position="23"/>
    </location>
</feature>
<proteinExistence type="predicted"/>
<reference evidence="3 4" key="1">
    <citation type="submission" date="2013-08" db="EMBL/GenBank/DDBJ databases">
        <authorList>
            <person name="Durkin A.S."/>
            <person name="Haft D.R."/>
            <person name="McCorrison J."/>
            <person name="Torralba M."/>
            <person name="Gillis M."/>
            <person name="Haft D.H."/>
            <person name="Methe B."/>
            <person name="Sutton G."/>
            <person name="Nelson K.E."/>
        </authorList>
    </citation>
    <scope>NUCLEOTIDE SEQUENCE [LARGE SCALE GENOMIC DNA]</scope>
    <source>
        <strain evidence="3 4">F0067</strain>
    </source>
</reference>
<dbReference type="EMBL" id="AWEY01000008">
    <property type="protein sequence ID" value="ERK39922.1"/>
    <property type="molecule type" value="Genomic_DNA"/>
</dbReference>
<keyword evidence="1" id="KW-0732">Signal</keyword>
<gene>
    <name evidence="3" type="ORF">HMPREF9135_0207</name>
</gene>
<evidence type="ECO:0000313" key="3">
    <source>
        <dbReference type="EMBL" id="ERK39922.1"/>
    </source>
</evidence>
<name>U2QMA3_9BACT</name>
<dbReference type="SUPFAM" id="SSF49899">
    <property type="entry name" value="Concanavalin A-like lectins/glucanases"/>
    <property type="match status" value="1"/>
</dbReference>
<dbReference type="AlphaFoldDB" id="U2QMA3"/>
<dbReference type="RefSeq" id="WP_021589051.1">
    <property type="nucleotide sequence ID" value="NZ_AWEY01000008.1"/>
</dbReference>
<dbReference type="PROSITE" id="PS51257">
    <property type="entry name" value="PROKAR_LIPOPROTEIN"/>
    <property type="match status" value="1"/>
</dbReference>
<sequence>MRQFFYHKTILALCALGIMTATSCEDAKYTALEDQAFIDQTKTNGNTSRKVVVEDKGETTASFKVQLSAPTGEDCSFGLVIDQEALDRYNKDNFTSYKVMDQTGYTLSAKDIKIAKGESQSALVDIKVKPFTEEQKKAAVKLALPLKLVSKDGKKEVLASGGSIVYLFDNVVRQPVPTYNKDNVIKFELKEDLELTEWSVEYCVNISDLGTHLGEKNNQQLFCGWGADDGEIFSRFGDAPIEGNRMNIKTQGQQLNSNMKFSTNTWYHIAIVCSGSSLKLYVNGVLDNSVPLPGKVTKIRKNNVWFGNSNERPQWLKANVKVSECRLWKRALPVSQIVNNMYAVDPASPGLFAYFKFNEGSGDTFKDATKNGNTAKADGNGGIQWEQNVRIDGK</sequence>
<protein>
    <submittedName>
        <fullName evidence="3">PF08522 domain protein</fullName>
    </submittedName>
</protein>
<feature type="chain" id="PRO_5004634420" evidence="1">
    <location>
        <begin position="24"/>
        <end position="394"/>
    </location>
</feature>
<keyword evidence="4" id="KW-1185">Reference proteome</keyword>
<dbReference type="Proteomes" id="UP000016648">
    <property type="component" value="Unassembled WGS sequence"/>
</dbReference>